<comment type="caution">
    <text evidence="1">The sequence shown here is derived from an EMBL/GenBank/DDBJ whole genome shotgun (WGS) entry which is preliminary data.</text>
</comment>
<reference evidence="1 2" key="2">
    <citation type="journal article" date="2022" name="Mol. Ecol. Resour.">
        <title>The genomes of chicory, endive, great burdock and yacon provide insights into Asteraceae paleo-polyploidization history and plant inulin production.</title>
        <authorList>
            <person name="Fan W."/>
            <person name="Wang S."/>
            <person name="Wang H."/>
            <person name="Wang A."/>
            <person name="Jiang F."/>
            <person name="Liu H."/>
            <person name="Zhao H."/>
            <person name="Xu D."/>
            <person name="Zhang Y."/>
        </authorList>
    </citation>
    <scope>NUCLEOTIDE SEQUENCE [LARGE SCALE GENOMIC DNA]</scope>
    <source>
        <strain evidence="2">cv. Punajuju</strain>
        <tissue evidence="1">Leaves</tissue>
    </source>
</reference>
<evidence type="ECO:0000313" key="2">
    <source>
        <dbReference type="Proteomes" id="UP001055811"/>
    </source>
</evidence>
<gene>
    <name evidence="1" type="ORF">L2E82_09090</name>
</gene>
<dbReference type="EMBL" id="CM042010">
    <property type="protein sequence ID" value="KAI3779374.1"/>
    <property type="molecule type" value="Genomic_DNA"/>
</dbReference>
<protein>
    <submittedName>
        <fullName evidence="1">Uncharacterized protein</fullName>
    </submittedName>
</protein>
<dbReference type="Proteomes" id="UP001055811">
    <property type="component" value="Linkage Group LG02"/>
</dbReference>
<keyword evidence="2" id="KW-1185">Reference proteome</keyword>
<evidence type="ECO:0000313" key="1">
    <source>
        <dbReference type="EMBL" id="KAI3779374.1"/>
    </source>
</evidence>
<organism evidence="1 2">
    <name type="scientific">Cichorium intybus</name>
    <name type="common">Chicory</name>
    <dbReference type="NCBI Taxonomy" id="13427"/>
    <lineage>
        <taxon>Eukaryota</taxon>
        <taxon>Viridiplantae</taxon>
        <taxon>Streptophyta</taxon>
        <taxon>Embryophyta</taxon>
        <taxon>Tracheophyta</taxon>
        <taxon>Spermatophyta</taxon>
        <taxon>Magnoliopsida</taxon>
        <taxon>eudicotyledons</taxon>
        <taxon>Gunneridae</taxon>
        <taxon>Pentapetalae</taxon>
        <taxon>asterids</taxon>
        <taxon>campanulids</taxon>
        <taxon>Asterales</taxon>
        <taxon>Asteraceae</taxon>
        <taxon>Cichorioideae</taxon>
        <taxon>Cichorieae</taxon>
        <taxon>Cichoriinae</taxon>
        <taxon>Cichorium</taxon>
    </lineage>
</organism>
<accession>A0ACB9G7H5</accession>
<name>A0ACB9G7H5_CICIN</name>
<reference evidence="2" key="1">
    <citation type="journal article" date="2022" name="Mol. Ecol. Resour.">
        <title>The genomes of chicory, endive, great burdock and yacon provide insights into Asteraceae palaeo-polyploidization history and plant inulin production.</title>
        <authorList>
            <person name="Fan W."/>
            <person name="Wang S."/>
            <person name="Wang H."/>
            <person name="Wang A."/>
            <person name="Jiang F."/>
            <person name="Liu H."/>
            <person name="Zhao H."/>
            <person name="Xu D."/>
            <person name="Zhang Y."/>
        </authorList>
    </citation>
    <scope>NUCLEOTIDE SEQUENCE [LARGE SCALE GENOMIC DNA]</scope>
    <source>
        <strain evidence="2">cv. Punajuju</strain>
    </source>
</reference>
<proteinExistence type="predicted"/>
<sequence length="166" mass="19022">MHLDLFSSTVTLKSSTFWWLRCIQSLKVKHLRRLNFILLLRLAAVERSFLSQCKRSFEPLCFAFLLMGFVTYTQFHIDNVLPRMKEKKIMALKPFVDRLGYHNVPQETNKLRMLDILFILQVEHKMNCSTAAARHLTSSGVYVYTALAGTVGALYGPLYGGANEVC</sequence>